<feature type="domain" description="Reverse transcriptase" evidence="2">
    <location>
        <begin position="309"/>
        <end position="558"/>
    </location>
</feature>
<comment type="caution">
    <text evidence="3">The sequence shown here is derived from an EMBL/GenBank/DDBJ whole genome shotgun (WGS) entry which is preliminary data.</text>
</comment>
<dbReference type="InterPro" id="IPR043502">
    <property type="entry name" value="DNA/RNA_pol_sf"/>
</dbReference>
<gene>
    <name evidence="3" type="ORF">KDA_44670</name>
</gene>
<evidence type="ECO:0000256" key="1">
    <source>
        <dbReference type="SAM" id="Coils"/>
    </source>
</evidence>
<keyword evidence="4" id="KW-1185">Reference proteome</keyword>
<evidence type="ECO:0000313" key="3">
    <source>
        <dbReference type="EMBL" id="GCE28983.1"/>
    </source>
</evidence>
<evidence type="ECO:0000259" key="2">
    <source>
        <dbReference type="PROSITE" id="PS50878"/>
    </source>
</evidence>
<accession>A0A402BC74</accession>
<dbReference type="InterPro" id="IPR043128">
    <property type="entry name" value="Rev_trsase/Diguanyl_cyclase"/>
</dbReference>
<dbReference type="EMBL" id="BIFT01000001">
    <property type="protein sequence ID" value="GCE28983.1"/>
    <property type="molecule type" value="Genomic_DNA"/>
</dbReference>
<dbReference type="Pfam" id="PF00078">
    <property type="entry name" value="RVT_1"/>
    <property type="match status" value="1"/>
</dbReference>
<dbReference type="OrthoDB" id="135480at2"/>
<keyword evidence="1" id="KW-0175">Coiled coil</keyword>
<dbReference type="RefSeq" id="WP_126629139.1">
    <property type="nucleotide sequence ID" value="NZ_BIFT01000001.1"/>
</dbReference>
<protein>
    <recommendedName>
        <fullName evidence="2">Reverse transcriptase domain-containing protein</fullName>
    </recommendedName>
</protein>
<proteinExistence type="predicted"/>
<dbReference type="Proteomes" id="UP000287171">
    <property type="component" value="Unassembled WGS sequence"/>
</dbReference>
<name>A0A402BC74_9CHLR</name>
<reference evidence="4" key="1">
    <citation type="submission" date="2018-12" db="EMBL/GenBank/DDBJ databases">
        <title>Tengunoibacter tsumagoiensis gen. nov., sp. nov., Dictyobacter kobayashii sp. nov., D. alpinus sp. nov., and D. joshuensis sp. nov. and description of Dictyobacteraceae fam. nov. within the order Ktedonobacterales isolated from Tengu-no-mugimeshi.</title>
        <authorList>
            <person name="Wang C.M."/>
            <person name="Zheng Y."/>
            <person name="Sakai Y."/>
            <person name="Toyoda A."/>
            <person name="Minakuchi Y."/>
            <person name="Abe K."/>
            <person name="Yokota A."/>
            <person name="Yabe S."/>
        </authorList>
    </citation>
    <scope>NUCLEOTIDE SEQUENCE [LARGE SCALE GENOMIC DNA]</scope>
    <source>
        <strain evidence="4">Uno16</strain>
    </source>
</reference>
<dbReference type="AlphaFoldDB" id="A0A402BC74"/>
<organism evidence="3 4">
    <name type="scientific">Dictyobacter alpinus</name>
    <dbReference type="NCBI Taxonomy" id="2014873"/>
    <lineage>
        <taxon>Bacteria</taxon>
        <taxon>Bacillati</taxon>
        <taxon>Chloroflexota</taxon>
        <taxon>Ktedonobacteria</taxon>
        <taxon>Ktedonobacterales</taxon>
        <taxon>Dictyobacteraceae</taxon>
        <taxon>Dictyobacter</taxon>
    </lineage>
</organism>
<sequence>MITENEYLIAQMKLNELRRQRPRLARAYSELEQELKQTPETLQQLRLLFTKLQKITMAGIALHPDVANLEPLLNGLQLSEETITFWRSRLAKELPQGRLRSDLIYIFGALLEEWVHEKTQRTKPDLAETEISTRLLDAACQPTESSPDLAFLDELFAERALKGKDIATRFQVSAKTVLRARITTNELNEVLTHLSVSPFRSATIHRQAKHFLQDSVMCKEMADAFSIQLTHLDEWNWPDAGVKLFPLWTMSKWRLFISYDLFTMCFLEILGTRLQDTFQAFQSVERAQRDEYLLALLKEPSEDEDEVLFQQILDQYRLAENDVWINLLSHPNLPLTFKDLKEFFKRSAYTSSIVAVRQLLREKIQHASTTLEGYESRRKVDGMRYTLQFINAEIQTARVAFPDHPFYVLKLDIKDFYPSLPHDFLIAILERYGFSSSDLAFFRTFLEVQVQRVDEQTSIRRGVPLHHRFSNALGEMVLDLLDQHVLRSARVQVIRLVDDICILTPDADEAVKAWQAAQEFCQRTGLTLNQEKCGAVCIGGSLPEQLPAALPSWLLIKLNEQGVWQVDMEAFATYQEQARQQVLRHPSLLTQIEAYNLHVQYLIRATAMDSDFGEVHRKSIDVVATQFHQAFFGEGQGIVQAIHQTIRERFLDNDMSITLPEAWFYWPITAGGCGLTLSLITASSYAEQWADEEKKTIPTKLTVAWQRRVNDWSNFYSSHINHVEMKAPATTPGMEVLVNDFIYRSNELGYRGQRTLGPYWRWIVYIYGPQILEHLGTFRFLNTELVPLHIILQQDQYALGSDASDTSSQEDLF</sequence>
<dbReference type="PANTHER" id="PTHR37015:SF2">
    <property type="entry name" value="REVERSE TRANSCRIPTASE DOMAIN-CONTAINING PROTEIN"/>
    <property type="match status" value="1"/>
</dbReference>
<feature type="coiled-coil region" evidence="1">
    <location>
        <begin position="14"/>
        <end position="48"/>
    </location>
</feature>
<dbReference type="InterPro" id="IPR000477">
    <property type="entry name" value="RT_dom"/>
</dbReference>
<dbReference type="PROSITE" id="PS50878">
    <property type="entry name" value="RT_POL"/>
    <property type="match status" value="1"/>
</dbReference>
<dbReference type="Gene3D" id="3.30.70.270">
    <property type="match status" value="1"/>
</dbReference>
<evidence type="ECO:0000313" key="4">
    <source>
        <dbReference type="Proteomes" id="UP000287171"/>
    </source>
</evidence>
<dbReference type="PANTHER" id="PTHR37015">
    <property type="entry name" value="REVERSE TRANSCRIPTASE DOMAIN-CONTAINING PROTEIN"/>
    <property type="match status" value="1"/>
</dbReference>
<dbReference type="SUPFAM" id="SSF56672">
    <property type="entry name" value="DNA/RNA polymerases"/>
    <property type="match status" value="1"/>
</dbReference>